<organism evidence="1 2">
    <name type="scientific">Coniosporium uncinatum</name>
    <dbReference type="NCBI Taxonomy" id="93489"/>
    <lineage>
        <taxon>Eukaryota</taxon>
        <taxon>Fungi</taxon>
        <taxon>Dikarya</taxon>
        <taxon>Ascomycota</taxon>
        <taxon>Pezizomycotina</taxon>
        <taxon>Dothideomycetes</taxon>
        <taxon>Dothideomycetes incertae sedis</taxon>
        <taxon>Coniosporium</taxon>
    </lineage>
</organism>
<evidence type="ECO:0000313" key="2">
    <source>
        <dbReference type="Proteomes" id="UP001186974"/>
    </source>
</evidence>
<evidence type="ECO:0000313" key="1">
    <source>
        <dbReference type="EMBL" id="KAK3065663.1"/>
    </source>
</evidence>
<keyword evidence="2" id="KW-1185">Reference proteome</keyword>
<name>A0ACC3DE34_9PEZI</name>
<feature type="non-terminal residue" evidence="1">
    <location>
        <position position="262"/>
    </location>
</feature>
<dbReference type="EMBL" id="JAWDJW010006299">
    <property type="protein sequence ID" value="KAK3065663.1"/>
    <property type="molecule type" value="Genomic_DNA"/>
</dbReference>
<comment type="caution">
    <text evidence="1">The sequence shown here is derived from an EMBL/GenBank/DDBJ whole genome shotgun (WGS) entry which is preliminary data.</text>
</comment>
<dbReference type="Proteomes" id="UP001186974">
    <property type="component" value="Unassembled WGS sequence"/>
</dbReference>
<gene>
    <name evidence="1" type="ORF">LTS18_002556</name>
</gene>
<sequence>METCRIVKDAHEIAMIRHANVVSTAGHVALMRAAARATNERELEALFLKTSMERGCHDQAYSPIVASGTSAATLHYVHNDKPLADKLNLLIDAGAEYDCYAADITRTFPISGKFSAESRQIYDIVLSMQEKCIGMLKAGVLWDDVHATAHRVAIAGLLKLGILKGDEGKIFENRTSVAFFPHGLGHYLGMDTHDVGGNANYGDKDPMFRYLRVRGTLPAGSVITVEPGVYFCKFIIEPYLDDPKHREFIDREVLARYWDVGG</sequence>
<protein>
    <submittedName>
        <fullName evidence="1">Uncharacterized protein</fullName>
    </submittedName>
</protein>
<proteinExistence type="predicted"/>
<accession>A0ACC3DE34</accession>
<reference evidence="1" key="1">
    <citation type="submission" date="2024-09" db="EMBL/GenBank/DDBJ databases">
        <title>Black Yeasts Isolated from many extreme environments.</title>
        <authorList>
            <person name="Coleine C."/>
            <person name="Stajich J.E."/>
            <person name="Selbmann L."/>
        </authorList>
    </citation>
    <scope>NUCLEOTIDE SEQUENCE</scope>
    <source>
        <strain evidence="1">CCFEE 5737</strain>
    </source>
</reference>